<evidence type="ECO:0000313" key="2">
    <source>
        <dbReference type="EMBL" id="RUS75701.1"/>
    </source>
</evidence>
<dbReference type="Gene3D" id="1.10.510.10">
    <property type="entry name" value="Transferase(Phosphotransferase) domain 1"/>
    <property type="match status" value="1"/>
</dbReference>
<dbReference type="InterPro" id="IPR000719">
    <property type="entry name" value="Prot_kinase_dom"/>
</dbReference>
<dbReference type="GO" id="GO:0005634">
    <property type="term" value="C:nucleus"/>
    <property type="evidence" value="ECO:0007669"/>
    <property type="project" value="TreeGrafter"/>
</dbReference>
<evidence type="ECO:0000313" key="3">
    <source>
        <dbReference type="Proteomes" id="UP000271974"/>
    </source>
</evidence>
<dbReference type="PANTHER" id="PTHR24345">
    <property type="entry name" value="SERINE/THREONINE-PROTEIN KINASE PLK"/>
    <property type="match status" value="1"/>
</dbReference>
<protein>
    <recommendedName>
        <fullName evidence="1">Protein kinase domain-containing protein</fullName>
    </recommendedName>
</protein>
<accession>A0A433T2B9</accession>
<dbReference type="GO" id="GO:0004672">
    <property type="term" value="F:protein kinase activity"/>
    <property type="evidence" value="ECO:0007669"/>
    <property type="project" value="InterPro"/>
</dbReference>
<dbReference type="Proteomes" id="UP000271974">
    <property type="component" value="Unassembled WGS sequence"/>
</dbReference>
<dbReference type="InterPro" id="IPR008271">
    <property type="entry name" value="Ser/Thr_kinase_AS"/>
</dbReference>
<proteinExistence type="predicted"/>
<dbReference type="CDD" id="cd14014">
    <property type="entry name" value="STKc_PknB_like"/>
    <property type="match status" value="1"/>
</dbReference>
<dbReference type="OrthoDB" id="6068455at2759"/>
<dbReference type="InterPro" id="IPR011009">
    <property type="entry name" value="Kinase-like_dom_sf"/>
</dbReference>
<feature type="domain" description="Protein kinase" evidence="1">
    <location>
        <begin position="30"/>
        <end position="280"/>
    </location>
</feature>
<dbReference type="SMART" id="SM00220">
    <property type="entry name" value="S_TKc"/>
    <property type="match status" value="1"/>
</dbReference>
<dbReference type="AlphaFoldDB" id="A0A433T2B9"/>
<dbReference type="GO" id="GO:0005524">
    <property type="term" value="F:ATP binding"/>
    <property type="evidence" value="ECO:0007669"/>
    <property type="project" value="InterPro"/>
</dbReference>
<dbReference type="Pfam" id="PF00069">
    <property type="entry name" value="Pkinase"/>
    <property type="match status" value="1"/>
</dbReference>
<organism evidence="2 3">
    <name type="scientific">Elysia chlorotica</name>
    <name type="common">Eastern emerald elysia</name>
    <name type="synonym">Sea slug</name>
    <dbReference type="NCBI Taxonomy" id="188477"/>
    <lineage>
        <taxon>Eukaryota</taxon>
        <taxon>Metazoa</taxon>
        <taxon>Spiralia</taxon>
        <taxon>Lophotrochozoa</taxon>
        <taxon>Mollusca</taxon>
        <taxon>Gastropoda</taxon>
        <taxon>Heterobranchia</taxon>
        <taxon>Euthyneura</taxon>
        <taxon>Panpulmonata</taxon>
        <taxon>Sacoglossa</taxon>
        <taxon>Placobranchoidea</taxon>
        <taxon>Plakobranchidae</taxon>
        <taxon>Elysia</taxon>
    </lineage>
</organism>
<dbReference type="SUPFAM" id="SSF56112">
    <property type="entry name" value="Protein kinase-like (PK-like)"/>
    <property type="match status" value="1"/>
</dbReference>
<keyword evidence="3" id="KW-1185">Reference proteome</keyword>
<dbReference type="PROSITE" id="PS00108">
    <property type="entry name" value="PROTEIN_KINASE_ST"/>
    <property type="match status" value="1"/>
</dbReference>
<dbReference type="STRING" id="188477.A0A433T2B9"/>
<dbReference type="EMBL" id="RQTK01000718">
    <property type="protein sequence ID" value="RUS75701.1"/>
    <property type="molecule type" value="Genomic_DNA"/>
</dbReference>
<reference evidence="2 3" key="1">
    <citation type="submission" date="2019-01" db="EMBL/GenBank/DDBJ databases">
        <title>A draft genome assembly of the solar-powered sea slug Elysia chlorotica.</title>
        <authorList>
            <person name="Cai H."/>
            <person name="Li Q."/>
            <person name="Fang X."/>
            <person name="Li J."/>
            <person name="Curtis N.E."/>
            <person name="Altenburger A."/>
            <person name="Shibata T."/>
            <person name="Feng M."/>
            <person name="Maeda T."/>
            <person name="Schwartz J.A."/>
            <person name="Shigenobu S."/>
            <person name="Lundholm N."/>
            <person name="Nishiyama T."/>
            <person name="Yang H."/>
            <person name="Hasebe M."/>
            <person name="Li S."/>
            <person name="Pierce S.K."/>
            <person name="Wang J."/>
        </authorList>
    </citation>
    <scope>NUCLEOTIDE SEQUENCE [LARGE SCALE GENOMIC DNA]</scope>
    <source>
        <strain evidence="2">EC2010</strain>
        <tissue evidence="2">Whole organism of an adult</tissue>
    </source>
</reference>
<dbReference type="PROSITE" id="PS50011">
    <property type="entry name" value="PROTEIN_KINASE_DOM"/>
    <property type="match status" value="1"/>
</dbReference>
<name>A0A433T2B9_ELYCH</name>
<sequence>MMAEAVKMENSTGIYYTDLKGEDIFKKYGLKKRETLGKGSAGKVYLVQTKDGHRRTLALKKFSLTHSDRELKFHLFSREAEFMQIVNHPHLVPCIMAACCDKYAAIVMPYYPQGDLVLEGRQEPRLVHRLMSHVARALEHLHKHNIAHNDLKLENIFMDGSGRAHLGDLGLAIKVEDGSGTAPAWRVGGTDDYWAPEKLEAEHEDNIDPFKCDVYALGIMYFTLVTGQDFEAGTDFLAGLQCAKGVDLSTAQRSTLERLLEPNPAERPTASQVVIMMNKK</sequence>
<evidence type="ECO:0000259" key="1">
    <source>
        <dbReference type="PROSITE" id="PS50011"/>
    </source>
</evidence>
<gene>
    <name evidence="2" type="ORF">EGW08_016543</name>
</gene>
<comment type="caution">
    <text evidence="2">The sequence shown here is derived from an EMBL/GenBank/DDBJ whole genome shotgun (WGS) entry which is preliminary data.</text>
</comment>